<name>A0ABP6LZA7_9MICC</name>
<keyword evidence="3 7" id="KW-0067">ATP-binding</keyword>
<feature type="domain" description="ABC transporter" evidence="6">
    <location>
        <begin position="335"/>
        <end position="538"/>
    </location>
</feature>
<evidence type="ECO:0000256" key="4">
    <source>
        <dbReference type="SAM" id="Coils"/>
    </source>
</evidence>
<dbReference type="InterPro" id="IPR003439">
    <property type="entry name" value="ABC_transporter-like_ATP-bd"/>
</dbReference>
<dbReference type="EMBL" id="BAAAVT010000010">
    <property type="protein sequence ID" value="GAA3065204.1"/>
    <property type="molecule type" value="Genomic_DNA"/>
</dbReference>
<dbReference type="RefSeq" id="WP_344681682.1">
    <property type="nucleotide sequence ID" value="NZ_BAAAVT010000010.1"/>
</dbReference>
<evidence type="ECO:0000313" key="7">
    <source>
        <dbReference type="EMBL" id="GAA3065204.1"/>
    </source>
</evidence>
<dbReference type="PANTHER" id="PTHR19211:SF6">
    <property type="entry name" value="BLL7188 PROTEIN"/>
    <property type="match status" value="1"/>
</dbReference>
<dbReference type="GO" id="GO:0005524">
    <property type="term" value="F:ATP binding"/>
    <property type="evidence" value="ECO:0007669"/>
    <property type="project" value="UniProtKB-KW"/>
</dbReference>
<dbReference type="InterPro" id="IPR027417">
    <property type="entry name" value="P-loop_NTPase"/>
</dbReference>
<protein>
    <submittedName>
        <fullName evidence="7">ATP-binding cassette domain-containing protein</fullName>
    </submittedName>
</protein>
<dbReference type="SMART" id="SM00382">
    <property type="entry name" value="AAA"/>
    <property type="match status" value="2"/>
</dbReference>
<feature type="coiled-coil region" evidence="4">
    <location>
        <begin position="298"/>
        <end position="325"/>
    </location>
</feature>
<evidence type="ECO:0000256" key="5">
    <source>
        <dbReference type="SAM" id="MobiDB-lite"/>
    </source>
</evidence>
<gene>
    <name evidence="7" type="ORF">GCM10010529_17690</name>
</gene>
<organism evidence="7 8">
    <name type="scientific">Nesterenkonia aethiopica</name>
    <dbReference type="NCBI Taxonomy" id="269144"/>
    <lineage>
        <taxon>Bacteria</taxon>
        <taxon>Bacillati</taxon>
        <taxon>Actinomycetota</taxon>
        <taxon>Actinomycetes</taxon>
        <taxon>Micrococcales</taxon>
        <taxon>Micrococcaceae</taxon>
        <taxon>Nesterenkonia</taxon>
    </lineage>
</organism>
<evidence type="ECO:0000256" key="3">
    <source>
        <dbReference type="ARBA" id="ARBA00022840"/>
    </source>
</evidence>
<dbReference type="InterPro" id="IPR003593">
    <property type="entry name" value="AAA+_ATPase"/>
</dbReference>
<keyword evidence="1" id="KW-0677">Repeat</keyword>
<proteinExistence type="predicted"/>
<dbReference type="Gene3D" id="3.40.50.300">
    <property type="entry name" value="P-loop containing nucleotide triphosphate hydrolases"/>
    <property type="match status" value="2"/>
</dbReference>
<dbReference type="Proteomes" id="UP001500236">
    <property type="component" value="Unassembled WGS sequence"/>
</dbReference>
<dbReference type="InterPro" id="IPR050611">
    <property type="entry name" value="ABCF"/>
</dbReference>
<evidence type="ECO:0000313" key="8">
    <source>
        <dbReference type="Proteomes" id="UP001500236"/>
    </source>
</evidence>
<dbReference type="CDD" id="cd03221">
    <property type="entry name" value="ABCF_EF-3"/>
    <property type="match status" value="1"/>
</dbReference>
<evidence type="ECO:0000256" key="1">
    <source>
        <dbReference type="ARBA" id="ARBA00022737"/>
    </source>
</evidence>
<comment type="caution">
    <text evidence="7">The sequence shown here is derived from an EMBL/GenBank/DDBJ whole genome shotgun (WGS) entry which is preliminary data.</text>
</comment>
<feature type="compositionally biased region" description="Basic and acidic residues" evidence="5">
    <location>
        <begin position="265"/>
        <end position="276"/>
    </location>
</feature>
<reference evidence="8" key="1">
    <citation type="journal article" date="2019" name="Int. J. Syst. Evol. Microbiol.">
        <title>The Global Catalogue of Microorganisms (GCM) 10K type strain sequencing project: providing services to taxonomists for standard genome sequencing and annotation.</title>
        <authorList>
            <consortium name="The Broad Institute Genomics Platform"/>
            <consortium name="The Broad Institute Genome Sequencing Center for Infectious Disease"/>
            <person name="Wu L."/>
            <person name="Ma J."/>
        </authorList>
    </citation>
    <scope>NUCLEOTIDE SEQUENCE [LARGE SCALE GENOMIC DNA]</scope>
    <source>
        <strain evidence="8">JCM 14309</strain>
    </source>
</reference>
<keyword evidence="2" id="KW-0547">Nucleotide-binding</keyword>
<dbReference type="PANTHER" id="PTHR19211">
    <property type="entry name" value="ATP-BINDING TRANSPORT PROTEIN-RELATED"/>
    <property type="match status" value="1"/>
</dbReference>
<dbReference type="PROSITE" id="PS50893">
    <property type="entry name" value="ABC_TRANSPORTER_2"/>
    <property type="match status" value="2"/>
</dbReference>
<sequence length="538" mass="58385">MLHITGALTCTDLTFRVPDGHTILDGVTFSLGPGRHGIVGDNGAGKSTLLKIITGELAPTGGHVRLSGELASLPQDPAIDPRRRVAALLGVETTLSALRRIEAGSVEVRDFDLVGEDWDIDQRLTAALSRIGLDAIDLGRPVGSLSGGELMLLSLTAQLLRRPDVLLLDEPTNSLDSATRSRAHDLILDFPGTLVVVSHDRDLLERVDSIAEVREGGIHWYGGGLSLFEAAVAAEQEAAAQAVATAQSDVRRQQRDLTVQHTKQARRDRQGRKKADSLPPIVAHAYRRRAEESAGRLKTLHEGRLDEARETLRSAERRVREDAEIRIDLPDTAVPASRDVLRARSLRPAHGSAVLDLMLRGPERVALTGPNGVGKTSLLRCLSGQEDPADGEGELLVPHRLLPQDLQVLDPGLSVLENVHRHAPEADLTRIRHQLALFLLRGDAVHQPAGSLSGGERWRATLASLLLSEPPPQLLILDEPTNNLDFASVRHLVQALRYHQGALLVVSHDEHFLEQLDLDRRILVADGNIDDGGKTADA</sequence>
<dbReference type="SUPFAM" id="SSF52540">
    <property type="entry name" value="P-loop containing nucleoside triphosphate hydrolases"/>
    <property type="match status" value="2"/>
</dbReference>
<keyword evidence="8" id="KW-1185">Reference proteome</keyword>
<accession>A0ABP6LZA7</accession>
<feature type="domain" description="ABC transporter" evidence="6">
    <location>
        <begin position="8"/>
        <end position="240"/>
    </location>
</feature>
<evidence type="ECO:0000259" key="6">
    <source>
        <dbReference type="PROSITE" id="PS50893"/>
    </source>
</evidence>
<evidence type="ECO:0000256" key="2">
    <source>
        <dbReference type="ARBA" id="ARBA00022741"/>
    </source>
</evidence>
<dbReference type="Pfam" id="PF00005">
    <property type="entry name" value="ABC_tran"/>
    <property type="match status" value="2"/>
</dbReference>
<feature type="region of interest" description="Disordered" evidence="5">
    <location>
        <begin position="252"/>
        <end position="276"/>
    </location>
</feature>
<keyword evidence="4" id="KW-0175">Coiled coil</keyword>